<keyword evidence="4" id="KW-0812">Transmembrane</keyword>
<keyword evidence="5" id="KW-0732">Signal</keyword>
<dbReference type="Gene3D" id="3.80.10.10">
    <property type="entry name" value="Ribonuclease Inhibitor"/>
    <property type="match status" value="3"/>
</dbReference>
<evidence type="ECO:0000313" key="13">
    <source>
        <dbReference type="EMBL" id="KAJ4828174.1"/>
    </source>
</evidence>
<keyword evidence="8" id="KW-0472">Membrane</keyword>
<keyword evidence="10" id="KW-0325">Glycoprotein</keyword>
<evidence type="ECO:0000259" key="12">
    <source>
        <dbReference type="Pfam" id="PF08263"/>
    </source>
</evidence>
<reference evidence="13" key="1">
    <citation type="submission" date="2022-02" db="EMBL/GenBank/DDBJ databases">
        <authorList>
            <person name="Henning P.M."/>
            <person name="McCubbin A.G."/>
            <person name="Shore J.S."/>
        </authorList>
    </citation>
    <scope>NUCLEOTIDE SEQUENCE</scope>
    <source>
        <strain evidence="13">F60SS</strain>
        <tissue evidence="13">Leaves</tissue>
    </source>
</reference>
<name>A0A9Q0FCB7_9ROSI</name>
<evidence type="ECO:0000256" key="8">
    <source>
        <dbReference type="ARBA" id="ARBA00023136"/>
    </source>
</evidence>
<accession>A0A9Q0FCB7</accession>
<evidence type="ECO:0000256" key="6">
    <source>
        <dbReference type="ARBA" id="ARBA00022737"/>
    </source>
</evidence>
<evidence type="ECO:0000256" key="2">
    <source>
        <dbReference type="ARBA" id="ARBA00004479"/>
    </source>
</evidence>
<feature type="domain" description="Leucine-rich repeat-containing N-terminal plant-type" evidence="12">
    <location>
        <begin position="2"/>
        <end position="40"/>
    </location>
</feature>
<keyword evidence="3" id="KW-0433">Leucine-rich repeat</keyword>
<evidence type="ECO:0000256" key="4">
    <source>
        <dbReference type="ARBA" id="ARBA00022692"/>
    </source>
</evidence>
<evidence type="ECO:0000256" key="5">
    <source>
        <dbReference type="ARBA" id="ARBA00022729"/>
    </source>
</evidence>
<dbReference type="Proteomes" id="UP001141552">
    <property type="component" value="Unassembled WGS sequence"/>
</dbReference>
<dbReference type="InterPro" id="IPR013210">
    <property type="entry name" value="LRR_N_plant-typ"/>
</dbReference>
<evidence type="ECO:0000256" key="9">
    <source>
        <dbReference type="ARBA" id="ARBA00023170"/>
    </source>
</evidence>
<reference evidence="13" key="2">
    <citation type="journal article" date="2023" name="Plants (Basel)">
        <title>Annotation of the Turnera subulata (Passifloraceae) Draft Genome Reveals the S-Locus Evolved after the Divergence of Turneroideae from Passifloroideae in a Stepwise Manner.</title>
        <authorList>
            <person name="Henning P.M."/>
            <person name="Roalson E.H."/>
            <person name="Mir W."/>
            <person name="McCubbin A.G."/>
            <person name="Shore J.S."/>
        </authorList>
    </citation>
    <scope>NUCLEOTIDE SEQUENCE</scope>
    <source>
        <strain evidence="13">F60SS</strain>
    </source>
</reference>
<evidence type="ECO:0000256" key="11">
    <source>
        <dbReference type="SAM" id="MobiDB-lite"/>
    </source>
</evidence>
<comment type="subcellular location">
    <subcellularLocation>
        <location evidence="1">Cell membrane</location>
        <topology evidence="1">Single-pass membrane protein</topology>
    </subcellularLocation>
    <subcellularLocation>
        <location evidence="2">Membrane</location>
        <topology evidence="2">Single-pass type I membrane protein</topology>
    </subcellularLocation>
</comment>
<dbReference type="Pfam" id="PF08263">
    <property type="entry name" value="LRRNT_2"/>
    <property type="match status" value="1"/>
</dbReference>
<dbReference type="InterPro" id="IPR032675">
    <property type="entry name" value="LRR_dom_sf"/>
</dbReference>
<evidence type="ECO:0000256" key="7">
    <source>
        <dbReference type="ARBA" id="ARBA00022989"/>
    </source>
</evidence>
<dbReference type="AlphaFoldDB" id="A0A9Q0FCB7"/>
<keyword evidence="7" id="KW-1133">Transmembrane helix</keyword>
<dbReference type="SUPFAM" id="SSF52058">
    <property type="entry name" value="L domain-like"/>
    <property type="match status" value="2"/>
</dbReference>
<keyword evidence="9" id="KW-0675">Receptor</keyword>
<keyword evidence="6" id="KW-0677">Repeat</keyword>
<organism evidence="13 14">
    <name type="scientific">Turnera subulata</name>
    <dbReference type="NCBI Taxonomy" id="218843"/>
    <lineage>
        <taxon>Eukaryota</taxon>
        <taxon>Viridiplantae</taxon>
        <taxon>Streptophyta</taxon>
        <taxon>Embryophyta</taxon>
        <taxon>Tracheophyta</taxon>
        <taxon>Spermatophyta</taxon>
        <taxon>Magnoliopsida</taxon>
        <taxon>eudicotyledons</taxon>
        <taxon>Gunneridae</taxon>
        <taxon>Pentapetalae</taxon>
        <taxon>rosids</taxon>
        <taxon>fabids</taxon>
        <taxon>Malpighiales</taxon>
        <taxon>Passifloraceae</taxon>
        <taxon>Turnera</taxon>
    </lineage>
</organism>
<proteinExistence type="predicted"/>
<keyword evidence="14" id="KW-1185">Reference proteome</keyword>
<feature type="non-terminal residue" evidence="13">
    <location>
        <position position="1"/>
    </location>
</feature>
<dbReference type="InterPro" id="IPR001611">
    <property type="entry name" value="Leu-rich_rpt"/>
</dbReference>
<feature type="region of interest" description="Disordered" evidence="11">
    <location>
        <begin position="507"/>
        <end position="528"/>
    </location>
</feature>
<sequence>MDQEALLGLKAAITYDPHNLLARNWTTNTSFCNWVGITCSNRRERVTELNINGMGLVQFHMESLTYLHWWPLPSITTSYMDILQRTYTIIFPTYLHLSENLLRGQIPSGIWKCRKLQSISLSTNYFVGKIPEKLGTYPCSGFCFLAETILLVCMIITIPSNVENVPNLQHLMLQYNNLTGHIPASVFNISTLLRLSLDVNKLSGFLPTTIGNLRDIRSLSLQDNFLSNDPSNPELEFFTSLANCRALTRLRLARNSFSGILPQSIGNLTSNLTHLLMNNNKLVGNIPSELGNLSSLIYLSLRENNLRGAIPATVASMRNLQKIGSFFKQTQWFHSPLSVPTDLHWTSYLIDDNDLRSPIPLSLWGLKDLITLMMGLNSFNGSLAPQVGGMTALLSLDLSGNHFSGDIPSTLGQLEVLQSAYLWRNMFQGVIPESLGGMKGLITLDFVENNLSGNIPKSLEELELLSYFNVSFNGLEGEIPTGGSLKNFTVRSFMSNKALCGPPRLQVPPCSSNDNPHRHSKATKSILL</sequence>
<dbReference type="FunFam" id="3.80.10.10:FF:000095">
    <property type="entry name" value="LRR receptor-like serine/threonine-protein kinase GSO1"/>
    <property type="match status" value="1"/>
</dbReference>
<dbReference type="GO" id="GO:0005886">
    <property type="term" value="C:plasma membrane"/>
    <property type="evidence" value="ECO:0007669"/>
    <property type="project" value="UniProtKB-SubCell"/>
</dbReference>
<comment type="caution">
    <text evidence="13">The sequence shown here is derived from an EMBL/GenBank/DDBJ whole genome shotgun (WGS) entry which is preliminary data.</text>
</comment>
<gene>
    <name evidence="13" type="ORF">Tsubulata_025051</name>
</gene>
<evidence type="ECO:0000313" key="14">
    <source>
        <dbReference type="Proteomes" id="UP001141552"/>
    </source>
</evidence>
<protein>
    <recommendedName>
        <fullName evidence="12">Leucine-rich repeat-containing N-terminal plant-type domain-containing protein</fullName>
    </recommendedName>
</protein>
<dbReference type="PANTHER" id="PTHR27000:SF785">
    <property type="entry name" value="PROTEIN KINASE DOMAIN-CONTAINING PROTEIN"/>
    <property type="match status" value="1"/>
</dbReference>
<dbReference type="OrthoDB" id="676979at2759"/>
<evidence type="ECO:0000256" key="3">
    <source>
        <dbReference type="ARBA" id="ARBA00022614"/>
    </source>
</evidence>
<dbReference type="Pfam" id="PF00560">
    <property type="entry name" value="LRR_1"/>
    <property type="match status" value="4"/>
</dbReference>
<evidence type="ECO:0000256" key="10">
    <source>
        <dbReference type="ARBA" id="ARBA00023180"/>
    </source>
</evidence>
<dbReference type="EMBL" id="JAKUCV010006247">
    <property type="protein sequence ID" value="KAJ4828174.1"/>
    <property type="molecule type" value="Genomic_DNA"/>
</dbReference>
<dbReference type="PANTHER" id="PTHR27000">
    <property type="entry name" value="LEUCINE-RICH REPEAT RECEPTOR-LIKE PROTEIN KINASE FAMILY PROTEIN-RELATED"/>
    <property type="match status" value="1"/>
</dbReference>
<evidence type="ECO:0000256" key="1">
    <source>
        <dbReference type="ARBA" id="ARBA00004162"/>
    </source>
</evidence>